<accession>A0A975NQ82</accession>
<evidence type="ECO:0000313" key="3">
    <source>
        <dbReference type="Proteomes" id="UP000680805"/>
    </source>
</evidence>
<dbReference type="InterPro" id="IPR032710">
    <property type="entry name" value="NTF2-like_dom_sf"/>
</dbReference>
<dbReference type="PANTHER" id="PTHR34003">
    <property type="entry name" value="BLL2395 PROTEIN"/>
    <property type="match status" value="1"/>
</dbReference>
<feature type="domain" description="SnoaL-like" evidence="1">
    <location>
        <begin position="8"/>
        <end position="108"/>
    </location>
</feature>
<dbReference type="EMBL" id="CP076135">
    <property type="protein sequence ID" value="QWG18609.1"/>
    <property type="molecule type" value="Genomic_DNA"/>
</dbReference>
<dbReference type="InterPro" id="IPR037401">
    <property type="entry name" value="SnoaL-like"/>
</dbReference>
<protein>
    <submittedName>
        <fullName evidence="2">Nuclear transport factor 2 family protein</fullName>
    </submittedName>
</protein>
<dbReference type="SUPFAM" id="SSF54427">
    <property type="entry name" value="NTF2-like"/>
    <property type="match status" value="1"/>
</dbReference>
<dbReference type="Proteomes" id="UP000680805">
    <property type="component" value="Chromosome"/>
</dbReference>
<evidence type="ECO:0000313" key="2">
    <source>
        <dbReference type="EMBL" id="QWG18609.1"/>
    </source>
</evidence>
<dbReference type="RefSeq" id="WP_215614175.1">
    <property type="nucleotide sequence ID" value="NZ_CP076135.1"/>
</dbReference>
<dbReference type="KEGG" id="bsei:KMZ68_01530"/>
<reference evidence="2" key="1">
    <citation type="submission" date="2021-06" db="EMBL/GenBank/DDBJ databases">
        <title>Bradyrhizobium sp. S2-11-2 Genome sequencing.</title>
        <authorList>
            <person name="Jin L."/>
        </authorList>
    </citation>
    <scope>NUCLEOTIDE SEQUENCE</scope>
    <source>
        <strain evidence="2">S2-11-2</strain>
    </source>
</reference>
<proteinExistence type="predicted"/>
<name>A0A975NQ82_9BRAD</name>
<evidence type="ECO:0000259" key="1">
    <source>
        <dbReference type="Pfam" id="PF12680"/>
    </source>
</evidence>
<gene>
    <name evidence="2" type="ORF">KMZ68_01530</name>
</gene>
<sequence length="121" mass="13602">MPSLATLQAFAATVESNDHVGAILKFYAPDAQTQENDRSPRVGRDALAERERAVLASVAGVKTTRLGPLLLDGDRSAICWRFEFTGKDGKVRTMEEVAWQTWRGEQLIEERFFFDPQQMKG</sequence>
<dbReference type="Pfam" id="PF12680">
    <property type="entry name" value="SnoaL_2"/>
    <property type="match status" value="1"/>
</dbReference>
<dbReference type="PANTHER" id="PTHR34003:SF2">
    <property type="entry name" value="SNOAL-LIKE DOMAIN-CONTAINING PROTEIN"/>
    <property type="match status" value="1"/>
</dbReference>
<dbReference type="AlphaFoldDB" id="A0A975NQ82"/>
<dbReference type="Gene3D" id="3.10.450.50">
    <property type="match status" value="1"/>
</dbReference>
<organism evidence="2 3">
    <name type="scientific">Bradyrhizobium sediminis</name>
    <dbReference type="NCBI Taxonomy" id="2840469"/>
    <lineage>
        <taxon>Bacteria</taxon>
        <taxon>Pseudomonadati</taxon>
        <taxon>Pseudomonadota</taxon>
        <taxon>Alphaproteobacteria</taxon>
        <taxon>Hyphomicrobiales</taxon>
        <taxon>Nitrobacteraceae</taxon>
        <taxon>Bradyrhizobium</taxon>
    </lineage>
</organism>